<name>A0A816NGG2_9BILA</name>
<proteinExistence type="predicted"/>
<dbReference type="EMBL" id="CAJNRF010002211">
    <property type="protein sequence ID" value="CAF2034406.1"/>
    <property type="molecule type" value="Genomic_DNA"/>
</dbReference>
<gene>
    <name evidence="3" type="ORF">WKI299_LOCUS7343</name>
</gene>
<accession>A0A816NGG2</accession>
<evidence type="ECO:0000259" key="2">
    <source>
        <dbReference type="Pfam" id="PF26215"/>
    </source>
</evidence>
<organism evidence="3 4">
    <name type="scientific">Rotaria magnacalcarata</name>
    <dbReference type="NCBI Taxonomy" id="392030"/>
    <lineage>
        <taxon>Eukaryota</taxon>
        <taxon>Metazoa</taxon>
        <taxon>Spiralia</taxon>
        <taxon>Gnathifera</taxon>
        <taxon>Rotifera</taxon>
        <taxon>Eurotatoria</taxon>
        <taxon>Bdelloidea</taxon>
        <taxon>Philodinida</taxon>
        <taxon>Philodinidae</taxon>
        <taxon>Rotaria</taxon>
    </lineage>
</organism>
<feature type="compositionally biased region" description="Acidic residues" evidence="1">
    <location>
        <begin position="600"/>
        <end position="623"/>
    </location>
</feature>
<dbReference type="PANTHER" id="PTHR21301">
    <property type="entry name" value="REVERSE TRANSCRIPTASE"/>
    <property type="match status" value="1"/>
</dbReference>
<evidence type="ECO:0000313" key="4">
    <source>
        <dbReference type="Proteomes" id="UP000663856"/>
    </source>
</evidence>
<feature type="domain" description="Helix-turn-helix" evidence="2">
    <location>
        <begin position="838"/>
        <end position="898"/>
    </location>
</feature>
<feature type="region of interest" description="Disordered" evidence="1">
    <location>
        <begin position="594"/>
        <end position="623"/>
    </location>
</feature>
<dbReference type="InterPro" id="IPR058912">
    <property type="entry name" value="HTH_animal"/>
</dbReference>
<dbReference type="Pfam" id="PF26215">
    <property type="entry name" value="HTH_animal"/>
    <property type="match status" value="1"/>
</dbReference>
<evidence type="ECO:0000256" key="1">
    <source>
        <dbReference type="SAM" id="MobiDB-lite"/>
    </source>
</evidence>
<sequence>MYSSNDDAFLDISVLPKDIFELVDRKFYDVVKSVAGESLVKILKMQLINSAGKLLNTPDVFAFLNFDSEETDAIKLESCFKSKTGQLVVKPGIQSSSSYLIKLLKKALRQKQESTSKENNDNYQNDITDEFLDNHPLLKSLIKWFQLNDSNGVNQSSRFLTLFIDNLINNLTQSPNNFRYSEPIKNFAVCLYVLGGKQVYEFIRSNLSGSIPNLATLGDLIKNSDTSFSEAEFRFESLNRSHLHFGFCSEDSTGVVRKVEYDSKTNSFVGFATPIDHGVPLAQFYQADTFNHLKTIYDTHEIAPLLNVHMLQAIPTENDAPCIPRPFLLSAYGVDNKTTAISILNRWMYIFQHCYENNFRIIGFSTDADRRYVSAMRLASGFFASSSDLQLDQHQNAFRIDLPKHWTWFFLRSNQLLLFFQDPIHLVTKWRNRLLSSTTDLCFGADKINITHIKALIDDNHYTKLDHGLTSSDINPKDRQNYNSCIKLISDDVTNLLSNSEDTNGTVVYLNLLKMIVKAYIDKSTSISEHRLDEIDQLNVEQIILDAYDQAINIVKNSNMLEILNQNNITNLKNLSDFVFDCLRKSSKMYGYSSQTTIDNNEELESDDDGDDEDEDEESDEADELYDELLNSGDGFNDEEEILNSTISNFDGIKIDGIPVRPIENTINAPTTNVSNYLDEIIRPIFDKECQNTTIIDGTSLIQALHQYMRKGLFKSTTLFCTFDVRNLYTMLPQEEALNVLVEFLHVHGYTKVKGIPLETIRLLASIVLKENVFVYGKKIYQQVLGGAMGSLFTLTLANIFMWKWHKELVRRQDMTGEYYGRGTLSTSVYHKPVAEPYVVPFTSDHPQHVFENIVQTSLRRAIKYSSAFQSFNDERRYIKSTFLYNGYPSSFIDKTFRNFFSDYISSRSFLPFLDNEKPFLQMPIALSGQPSRQQSQVDTRIATLTTDNDHLIQESDKKQEFTIQENKKPNEFQNKLTIHYAHEDRFNTCKRDMHRIFQETFANTPIIETKLIVGNRNQRNTMEELIRKRPRQAILKNKAKASMINETKKSSL</sequence>
<dbReference type="PANTHER" id="PTHR21301:SF10">
    <property type="entry name" value="REVERSE TRANSCRIPTASE DOMAIN-CONTAINING PROTEIN"/>
    <property type="match status" value="1"/>
</dbReference>
<dbReference type="Proteomes" id="UP000663856">
    <property type="component" value="Unassembled WGS sequence"/>
</dbReference>
<dbReference type="AlphaFoldDB" id="A0A816NGG2"/>
<comment type="caution">
    <text evidence="3">The sequence shown here is derived from an EMBL/GenBank/DDBJ whole genome shotgun (WGS) entry which is preliminary data.</text>
</comment>
<reference evidence="3" key="1">
    <citation type="submission" date="2021-02" db="EMBL/GenBank/DDBJ databases">
        <authorList>
            <person name="Nowell W R."/>
        </authorList>
    </citation>
    <scope>NUCLEOTIDE SEQUENCE</scope>
</reference>
<evidence type="ECO:0000313" key="3">
    <source>
        <dbReference type="EMBL" id="CAF2034406.1"/>
    </source>
</evidence>
<protein>
    <recommendedName>
        <fullName evidence="2">Helix-turn-helix domain-containing protein</fullName>
    </recommendedName>
</protein>